<feature type="domain" description="DUF1858" evidence="1">
    <location>
        <begin position="7"/>
        <end position="59"/>
    </location>
</feature>
<evidence type="ECO:0000313" key="2">
    <source>
        <dbReference type="EMBL" id="MCX2725720.1"/>
    </source>
</evidence>
<dbReference type="NCBIfam" id="TIGR03980">
    <property type="entry name" value="prismane_assoc"/>
    <property type="match status" value="1"/>
</dbReference>
<dbReference type="InterPro" id="IPR023883">
    <property type="entry name" value="CHP03980_redox-disulphide"/>
</dbReference>
<proteinExistence type="predicted"/>
<gene>
    <name evidence="2" type="ORF">ON753_25735</name>
</gene>
<evidence type="ECO:0000313" key="3">
    <source>
        <dbReference type="Proteomes" id="UP001300261"/>
    </source>
</evidence>
<dbReference type="Proteomes" id="UP001300261">
    <property type="component" value="Unassembled WGS sequence"/>
</dbReference>
<dbReference type="SUPFAM" id="SSF140683">
    <property type="entry name" value="SP0561-like"/>
    <property type="match status" value="1"/>
</dbReference>
<dbReference type="EMBL" id="JAPEVI010000003">
    <property type="protein sequence ID" value="MCX2725720.1"/>
    <property type="molecule type" value="Genomic_DNA"/>
</dbReference>
<evidence type="ECO:0000259" key="1">
    <source>
        <dbReference type="Pfam" id="PF08984"/>
    </source>
</evidence>
<comment type="caution">
    <text evidence="2">The sequence shown here is derived from an EMBL/GenBank/DDBJ whole genome shotgun (WGS) entry which is preliminary data.</text>
</comment>
<sequence>MAEAEGIRLDMPVDEVMRRWPATIRVMIRHKMLCIGCAAAPFHSVSEACAEHGVPEAAFMAVLEAAANE</sequence>
<dbReference type="Gene3D" id="1.10.3910.10">
    <property type="entry name" value="SP0561-like"/>
    <property type="match status" value="1"/>
</dbReference>
<accession>A0ABT3R9N1</accession>
<dbReference type="RefSeq" id="WP_265966859.1">
    <property type="nucleotide sequence ID" value="NZ_JAPEVI010000003.1"/>
</dbReference>
<dbReference type="InterPro" id="IPR015077">
    <property type="entry name" value="DUF1858"/>
</dbReference>
<name>A0ABT3R9N1_9HYPH</name>
<keyword evidence="3" id="KW-1185">Reference proteome</keyword>
<dbReference type="Pfam" id="PF08984">
    <property type="entry name" value="DUF1858"/>
    <property type="match status" value="1"/>
</dbReference>
<reference evidence="2 3" key="1">
    <citation type="journal article" date="2016" name="Int. J. Syst. Evol. Microbiol.">
        <title>Labrenzia salina sp. nov., isolated from the rhizosphere of the halophyte Arthrocnemum macrostachyum.</title>
        <authorList>
            <person name="Camacho M."/>
            <person name="Redondo-Gomez S."/>
            <person name="Rodriguez-Llorente I."/>
            <person name="Rohde M."/>
            <person name="Sproer C."/>
            <person name="Schumann P."/>
            <person name="Klenk H.P."/>
            <person name="Montero-Calasanz M.D.C."/>
        </authorList>
    </citation>
    <scope>NUCLEOTIDE SEQUENCE [LARGE SCALE GENOMIC DNA]</scope>
    <source>
        <strain evidence="2 3">DSM 29163</strain>
    </source>
</reference>
<dbReference type="PANTHER" id="PTHR39341">
    <property type="entry name" value="BSL7085 PROTEIN"/>
    <property type="match status" value="1"/>
</dbReference>
<dbReference type="InterPro" id="IPR038062">
    <property type="entry name" value="ScdA-like_N_sf"/>
</dbReference>
<protein>
    <submittedName>
        <fullName evidence="2">DUF1858 domain-containing protein</fullName>
    </submittedName>
</protein>
<dbReference type="PANTHER" id="PTHR39341:SF1">
    <property type="entry name" value="DUF1858 DOMAIN-CONTAINING PROTEIN"/>
    <property type="match status" value="1"/>
</dbReference>
<organism evidence="2 3">
    <name type="scientific">Roseibium salinum</name>
    <dbReference type="NCBI Taxonomy" id="1604349"/>
    <lineage>
        <taxon>Bacteria</taxon>
        <taxon>Pseudomonadati</taxon>
        <taxon>Pseudomonadota</taxon>
        <taxon>Alphaproteobacteria</taxon>
        <taxon>Hyphomicrobiales</taxon>
        <taxon>Stappiaceae</taxon>
        <taxon>Roseibium</taxon>
    </lineage>
</organism>